<dbReference type="EMBL" id="KN824825">
    <property type="protein sequence ID" value="KIL00851.1"/>
    <property type="molecule type" value="Genomic_DNA"/>
</dbReference>
<evidence type="ECO:0000313" key="1">
    <source>
        <dbReference type="EMBL" id="KIL00851.1"/>
    </source>
</evidence>
<dbReference type="Proteomes" id="UP000054538">
    <property type="component" value="Unassembled WGS sequence"/>
</dbReference>
<dbReference type="AlphaFoldDB" id="A0A0D0EDB9"/>
<reference evidence="1 2" key="1">
    <citation type="submission" date="2014-04" db="EMBL/GenBank/DDBJ databases">
        <authorList>
            <consortium name="DOE Joint Genome Institute"/>
            <person name="Kuo A."/>
            <person name="Kohler A."/>
            <person name="Jargeat P."/>
            <person name="Nagy L.G."/>
            <person name="Floudas D."/>
            <person name="Copeland A."/>
            <person name="Barry K.W."/>
            <person name="Cichocki N."/>
            <person name="Veneault-Fourrey C."/>
            <person name="LaButti K."/>
            <person name="Lindquist E.A."/>
            <person name="Lipzen A."/>
            <person name="Lundell T."/>
            <person name="Morin E."/>
            <person name="Murat C."/>
            <person name="Sun H."/>
            <person name="Tunlid A."/>
            <person name="Henrissat B."/>
            <person name="Grigoriev I.V."/>
            <person name="Hibbett D.S."/>
            <person name="Martin F."/>
            <person name="Nordberg H.P."/>
            <person name="Cantor M.N."/>
            <person name="Hua S.X."/>
        </authorList>
    </citation>
    <scope>NUCLEOTIDE SEQUENCE [LARGE SCALE GENOMIC DNA]</scope>
    <source>
        <strain evidence="1 2">Ve08.2h10</strain>
    </source>
</reference>
<evidence type="ECO:0000313" key="2">
    <source>
        <dbReference type="Proteomes" id="UP000054538"/>
    </source>
</evidence>
<organism evidence="1 2">
    <name type="scientific">Paxillus rubicundulus Ve08.2h10</name>
    <dbReference type="NCBI Taxonomy" id="930991"/>
    <lineage>
        <taxon>Eukaryota</taxon>
        <taxon>Fungi</taxon>
        <taxon>Dikarya</taxon>
        <taxon>Basidiomycota</taxon>
        <taxon>Agaricomycotina</taxon>
        <taxon>Agaricomycetes</taxon>
        <taxon>Agaricomycetidae</taxon>
        <taxon>Boletales</taxon>
        <taxon>Paxilineae</taxon>
        <taxon>Paxillaceae</taxon>
        <taxon>Paxillus</taxon>
    </lineage>
</organism>
<proteinExistence type="predicted"/>
<keyword evidence="2" id="KW-1185">Reference proteome</keyword>
<reference evidence="2" key="2">
    <citation type="submission" date="2015-01" db="EMBL/GenBank/DDBJ databases">
        <title>Evolutionary Origins and Diversification of the Mycorrhizal Mutualists.</title>
        <authorList>
            <consortium name="DOE Joint Genome Institute"/>
            <consortium name="Mycorrhizal Genomics Consortium"/>
            <person name="Kohler A."/>
            <person name="Kuo A."/>
            <person name="Nagy L.G."/>
            <person name="Floudas D."/>
            <person name="Copeland A."/>
            <person name="Barry K.W."/>
            <person name="Cichocki N."/>
            <person name="Veneault-Fourrey C."/>
            <person name="LaButti K."/>
            <person name="Lindquist E.A."/>
            <person name="Lipzen A."/>
            <person name="Lundell T."/>
            <person name="Morin E."/>
            <person name="Murat C."/>
            <person name="Riley R."/>
            <person name="Ohm R."/>
            <person name="Sun H."/>
            <person name="Tunlid A."/>
            <person name="Henrissat B."/>
            <person name="Grigoriev I.V."/>
            <person name="Hibbett D.S."/>
            <person name="Martin F."/>
        </authorList>
    </citation>
    <scope>NUCLEOTIDE SEQUENCE [LARGE SCALE GENOMIC DNA]</scope>
    <source>
        <strain evidence="2">Ve08.2h10</strain>
    </source>
</reference>
<dbReference type="HOGENOM" id="CLU_1318178_0_0_1"/>
<name>A0A0D0EDB9_9AGAM</name>
<feature type="non-terminal residue" evidence="1">
    <location>
        <position position="1"/>
    </location>
</feature>
<dbReference type="InParanoid" id="A0A0D0EDB9"/>
<sequence>YLLRFYPDSRVKPSMRERLSIKTNIECQAANADTHRDSIVVSDLISAEPSPACTVCAAYGRWWLGPVIKLQEVTYHPGEGDQGPRLRCRRLSLSSVVVDLAFMVVKQRNSPGVLSHTFVTQLSLICRCTSVCNFLIYLSGIKFKYSLIRGSELSRFLQLAYMPPPNILTASRLHNKVRPASLTVLVKPILQLRVCLVGTLVSEDTDSIP</sequence>
<gene>
    <name evidence="1" type="ORF">PAXRUDRAFT_128907</name>
</gene>
<accession>A0A0D0EDB9</accession>
<protein>
    <submittedName>
        <fullName evidence="1">Uncharacterized protein</fullName>
    </submittedName>
</protein>